<dbReference type="Pfam" id="PF14491">
    <property type="entry name" value="DUF4435"/>
    <property type="match status" value="1"/>
</dbReference>
<dbReference type="Gene3D" id="3.40.50.300">
    <property type="entry name" value="P-loop containing nucleotide triphosphate hydrolases"/>
    <property type="match status" value="1"/>
</dbReference>
<dbReference type="Proteomes" id="UP001500466">
    <property type="component" value="Unassembled WGS sequence"/>
</dbReference>
<dbReference type="RefSeq" id="WP_345679020.1">
    <property type="nucleotide sequence ID" value="NZ_BAABHS010000026.1"/>
</dbReference>
<comment type="caution">
    <text evidence="3">The sequence shown here is derived from an EMBL/GenBank/DDBJ whole genome shotgun (WGS) entry which is preliminary data.</text>
</comment>
<evidence type="ECO:0000259" key="2">
    <source>
        <dbReference type="Pfam" id="PF14491"/>
    </source>
</evidence>
<dbReference type="InterPro" id="IPR003959">
    <property type="entry name" value="ATPase_AAA_core"/>
</dbReference>
<evidence type="ECO:0000259" key="1">
    <source>
        <dbReference type="Pfam" id="PF13304"/>
    </source>
</evidence>
<dbReference type="Pfam" id="PF13304">
    <property type="entry name" value="AAA_21"/>
    <property type="match status" value="1"/>
</dbReference>
<dbReference type="InterPro" id="IPR029492">
    <property type="entry name" value="DUF4435"/>
</dbReference>
<accession>A0ABP9HZQ3</accession>
<protein>
    <submittedName>
        <fullName evidence="3">DUF4435 domain-containing protein</fullName>
    </submittedName>
</protein>
<dbReference type="InterPro" id="IPR027417">
    <property type="entry name" value="P-loop_NTPase"/>
</dbReference>
<dbReference type="CDD" id="cd00267">
    <property type="entry name" value="ABC_ATPase"/>
    <property type="match status" value="1"/>
</dbReference>
<sequence>MSYEIQLPGGTNLPGREPVVVIGPNGSGKTRQSRNINASMPIDYINALRNTRVAPEVPAMGFNTALNNFNSQRSQARASHWELTLEFDYMLSTMLAEDAMANKRFAERYWDDPENKEPPEVTPPRRVEEVWGKIFPGRRLRWKDWNPTVENMASGVSVEYSGNQMSDGEKAALFVAARVFSAEPGILVVDEPETHFHSLLAVRLWDALEDARTDVRFVYVTHDLTFAVSRREARFVIASPAAGLRVLELDGQIPEDLGAALLGAASLSFYASRIVFCEGEESSWDAQLYKSWFNGADTVVKPVGSSKNVLRCVDALRDSGIAHSLESVGIIDRDYHPDAFIDALDVHVLPVHEIESIFAHPQVVQAVANHLSLPFDTGSYLESLRATVTDQQKAALVIERWKARMEPNIVKVISGAAKRGKSVEALNKEIPTLFDVGNWDFSPQGFLAEEKARVESAFAGEGFETFLALVPGKQLVPQAARTVGMEVRAYCELVARALRDSKSSFSGEIAVALSALLPPRAVPISMPPIADTGLGLV</sequence>
<keyword evidence="4" id="KW-1185">Reference proteome</keyword>
<evidence type="ECO:0000313" key="3">
    <source>
        <dbReference type="EMBL" id="GAA4983493.1"/>
    </source>
</evidence>
<gene>
    <name evidence="3" type="ORF">GCM10023205_61700</name>
</gene>
<feature type="domain" description="DUF4435" evidence="2">
    <location>
        <begin position="274"/>
        <end position="372"/>
    </location>
</feature>
<reference evidence="4" key="1">
    <citation type="journal article" date="2019" name="Int. J. Syst. Evol. Microbiol.">
        <title>The Global Catalogue of Microorganisms (GCM) 10K type strain sequencing project: providing services to taxonomists for standard genome sequencing and annotation.</title>
        <authorList>
            <consortium name="The Broad Institute Genomics Platform"/>
            <consortium name="The Broad Institute Genome Sequencing Center for Infectious Disease"/>
            <person name="Wu L."/>
            <person name="Ma J."/>
        </authorList>
    </citation>
    <scope>NUCLEOTIDE SEQUENCE [LARGE SCALE GENOMIC DNA]</scope>
    <source>
        <strain evidence="4">JCM 17986</strain>
    </source>
</reference>
<evidence type="ECO:0000313" key="4">
    <source>
        <dbReference type="Proteomes" id="UP001500466"/>
    </source>
</evidence>
<dbReference type="EMBL" id="BAABHS010000026">
    <property type="protein sequence ID" value="GAA4983493.1"/>
    <property type="molecule type" value="Genomic_DNA"/>
</dbReference>
<organism evidence="3 4">
    <name type="scientific">Yinghuangia aomiensis</name>
    <dbReference type="NCBI Taxonomy" id="676205"/>
    <lineage>
        <taxon>Bacteria</taxon>
        <taxon>Bacillati</taxon>
        <taxon>Actinomycetota</taxon>
        <taxon>Actinomycetes</taxon>
        <taxon>Kitasatosporales</taxon>
        <taxon>Streptomycetaceae</taxon>
        <taxon>Yinghuangia</taxon>
    </lineage>
</organism>
<proteinExistence type="predicted"/>
<dbReference type="SUPFAM" id="SSF52540">
    <property type="entry name" value="P-loop containing nucleoside triphosphate hydrolases"/>
    <property type="match status" value="1"/>
</dbReference>
<name>A0ABP9HZQ3_9ACTN</name>
<feature type="domain" description="ATPase AAA-type core" evidence="1">
    <location>
        <begin position="164"/>
        <end position="225"/>
    </location>
</feature>